<protein>
    <submittedName>
        <fullName evidence="1">Uncharacterized protein</fullName>
    </submittedName>
</protein>
<comment type="caution">
    <text evidence="1">The sequence shown here is derived from an EMBL/GenBank/DDBJ whole genome shotgun (WGS) entry which is preliminary data.</text>
</comment>
<dbReference type="AlphaFoldDB" id="A0A6G0TES5"/>
<dbReference type="EMBL" id="VYZN01000042">
    <property type="protein sequence ID" value="KAE9530691.1"/>
    <property type="molecule type" value="Genomic_DNA"/>
</dbReference>
<sequence length="210" mass="23720">MSIKSLNSTTDIYYTRLPSNTKECVSNKPFVKTFFVQIKSFWEPWNGSKSFKSCRSVPGVMGGMPLIYYDVTHERFPPQPTVVGVNYLIGDKLCQFLVTLEGAPYGNYITIQDISQIRKKIQEYLVNVLVYPTTSSFIAGETVISFITLTVNNLIIIGRVTVTFRHLVHVNGSRRSSDDAMTTRRIIRLAPISGVWVCEQGPSRLQWLVG</sequence>
<dbReference type="Proteomes" id="UP000475862">
    <property type="component" value="Unassembled WGS sequence"/>
</dbReference>
<gene>
    <name evidence="1" type="ORF">AGLY_011153</name>
</gene>
<proteinExistence type="predicted"/>
<keyword evidence="2" id="KW-1185">Reference proteome</keyword>
<name>A0A6G0TES5_APHGL</name>
<reference evidence="1 2" key="1">
    <citation type="submission" date="2019-08" db="EMBL/GenBank/DDBJ databases">
        <title>The genome of the soybean aphid Biotype 1, its phylome, world population structure and adaptation to the North American continent.</title>
        <authorList>
            <person name="Giordano R."/>
            <person name="Donthu R.K."/>
            <person name="Hernandez A.G."/>
            <person name="Wright C.L."/>
            <person name="Zimin A.V."/>
        </authorList>
    </citation>
    <scope>NUCLEOTIDE SEQUENCE [LARGE SCALE GENOMIC DNA]</scope>
    <source>
        <tissue evidence="1">Whole aphids</tissue>
    </source>
</reference>
<evidence type="ECO:0000313" key="1">
    <source>
        <dbReference type="EMBL" id="KAE9530691.1"/>
    </source>
</evidence>
<organism evidence="1 2">
    <name type="scientific">Aphis glycines</name>
    <name type="common">Soybean aphid</name>
    <dbReference type="NCBI Taxonomy" id="307491"/>
    <lineage>
        <taxon>Eukaryota</taxon>
        <taxon>Metazoa</taxon>
        <taxon>Ecdysozoa</taxon>
        <taxon>Arthropoda</taxon>
        <taxon>Hexapoda</taxon>
        <taxon>Insecta</taxon>
        <taxon>Pterygota</taxon>
        <taxon>Neoptera</taxon>
        <taxon>Paraneoptera</taxon>
        <taxon>Hemiptera</taxon>
        <taxon>Sternorrhyncha</taxon>
        <taxon>Aphidomorpha</taxon>
        <taxon>Aphidoidea</taxon>
        <taxon>Aphididae</taxon>
        <taxon>Aphidini</taxon>
        <taxon>Aphis</taxon>
        <taxon>Aphis</taxon>
    </lineage>
</organism>
<evidence type="ECO:0000313" key="2">
    <source>
        <dbReference type="Proteomes" id="UP000475862"/>
    </source>
</evidence>
<accession>A0A6G0TES5</accession>